<proteinExistence type="predicted"/>
<evidence type="ECO:0000313" key="3">
    <source>
        <dbReference type="EMBL" id="CAI6373500.1"/>
    </source>
</evidence>
<gene>
    <name evidence="3" type="ORF">MEUPH1_LOCUS27242</name>
</gene>
<feature type="compositionally biased region" description="Basic and acidic residues" evidence="1">
    <location>
        <begin position="516"/>
        <end position="526"/>
    </location>
</feature>
<feature type="region of interest" description="Disordered" evidence="1">
    <location>
        <begin position="504"/>
        <end position="526"/>
    </location>
</feature>
<reference evidence="3 4" key="1">
    <citation type="submission" date="2023-01" db="EMBL/GenBank/DDBJ databases">
        <authorList>
            <person name="Whitehead M."/>
        </authorList>
    </citation>
    <scope>NUCLEOTIDE SEQUENCE [LARGE SCALE GENOMIC DNA]</scope>
</reference>
<keyword evidence="4" id="KW-1185">Reference proteome</keyword>
<dbReference type="Proteomes" id="UP001160148">
    <property type="component" value="Unassembled WGS sequence"/>
</dbReference>
<evidence type="ECO:0000313" key="4">
    <source>
        <dbReference type="Proteomes" id="UP001160148"/>
    </source>
</evidence>
<protein>
    <recommendedName>
        <fullName evidence="2">PWWP domain-containing protein</fullName>
    </recommendedName>
</protein>
<organism evidence="3 4">
    <name type="scientific">Macrosiphum euphorbiae</name>
    <name type="common">potato aphid</name>
    <dbReference type="NCBI Taxonomy" id="13131"/>
    <lineage>
        <taxon>Eukaryota</taxon>
        <taxon>Metazoa</taxon>
        <taxon>Ecdysozoa</taxon>
        <taxon>Arthropoda</taxon>
        <taxon>Hexapoda</taxon>
        <taxon>Insecta</taxon>
        <taxon>Pterygota</taxon>
        <taxon>Neoptera</taxon>
        <taxon>Paraneoptera</taxon>
        <taxon>Hemiptera</taxon>
        <taxon>Sternorrhyncha</taxon>
        <taxon>Aphidomorpha</taxon>
        <taxon>Aphidoidea</taxon>
        <taxon>Aphididae</taxon>
        <taxon>Macrosiphini</taxon>
        <taxon>Macrosiphum</taxon>
    </lineage>
</organism>
<feature type="domain" description="PWWP" evidence="2">
    <location>
        <begin position="210"/>
        <end position="259"/>
    </location>
</feature>
<feature type="compositionally biased region" description="Low complexity" evidence="1">
    <location>
        <begin position="417"/>
        <end position="429"/>
    </location>
</feature>
<feature type="compositionally biased region" description="Polar residues" evidence="1">
    <location>
        <begin position="404"/>
        <end position="416"/>
    </location>
</feature>
<evidence type="ECO:0000256" key="1">
    <source>
        <dbReference type="SAM" id="MobiDB-lite"/>
    </source>
</evidence>
<accession>A0AAV0XY75</accession>
<dbReference type="InterPro" id="IPR000313">
    <property type="entry name" value="PWWP_dom"/>
</dbReference>
<dbReference type="Pfam" id="PF00855">
    <property type="entry name" value="PWWP"/>
    <property type="match status" value="1"/>
</dbReference>
<dbReference type="PROSITE" id="PS50812">
    <property type="entry name" value="PWWP"/>
    <property type="match status" value="1"/>
</dbReference>
<dbReference type="SUPFAM" id="SSF63748">
    <property type="entry name" value="Tudor/PWWP/MBT"/>
    <property type="match status" value="1"/>
</dbReference>
<comment type="caution">
    <text evidence="3">The sequence shown here is derived from an EMBL/GenBank/DDBJ whole genome shotgun (WGS) entry which is preliminary data.</text>
</comment>
<dbReference type="EMBL" id="CARXXK010001098">
    <property type="protein sequence ID" value="CAI6373500.1"/>
    <property type="molecule type" value="Genomic_DNA"/>
</dbReference>
<sequence>MSDSVDLKVRLNKYGYKYKFIKLSELVADKRYEVTAFELVIINGWDTVSVVFDNKYKLILPDRFFKTISENIYEMNDKEWSTLYLYYRYKKILDNGDSYHRIEFEGNSFDTTVIKVLKKLNEEDYKYTKLSDLNINELYKITTIRKVDTKYGERVSVVLNNKDMLLLPQRFDFLNTMADITEPVNDVDVFDSLLDKPASTSSKQIKNYKVGDIVWAKIGKYPYWPSIVCVDPTLNIHYKEKKRLLIHVRFCNDKGKRSWAKTTENYNGKCELLLKYPNTLTYFKNSKKLIDTWELAVEEADNLMKIDRESRLVEFFKSFCNSDSVTPSVLKKSSECTVAALKVRNYSRKRSLAVSEQDNDSKIMKTENIDMNRTSSGSIDIGLKVKQETMKKKRSTKTCPPKSSVANKYDLSSSIMNSPENNDSNSVSDNQDKYPVTTATSSTRSVPHHRKLETSILEGKYDQDNIIFPSSCRSKKKINTFHIDSNSNKEINLINGDHTIRLQSSSNSKKTVTRKQLIEKENSIGR</sequence>
<dbReference type="Gene3D" id="2.30.30.140">
    <property type="match status" value="1"/>
</dbReference>
<dbReference type="AlphaFoldDB" id="A0AAV0XY75"/>
<evidence type="ECO:0000259" key="2">
    <source>
        <dbReference type="PROSITE" id="PS50812"/>
    </source>
</evidence>
<feature type="region of interest" description="Disordered" evidence="1">
    <location>
        <begin position="388"/>
        <end position="449"/>
    </location>
</feature>
<name>A0AAV0XY75_9HEMI</name>
<dbReference type="SMART" id="SM00293">
    <property type="entry name" value="PWWP"/>
    <property type="match status" value="1"/>
</dbReference>